<evidence type="ECO:0000256" key="2">
    <source>
        <dbReference type="ARBA" id="ARBA00010145"/>
    </source>
</evidence>
<dbReference type="GO" id="GO:0005886">
    <property type="term" value="C:plasma membrane"/>
    <property type="evidence" value="ECO:0007669"/>
    <property type="project" value="UniProtKB-SubCell"/>
</dbReference>
<feature type="transmembrane region" description="Helical" evidence="8">
    <location>
        <begin position="126"/>
        <end position="146"/>
    </location>
</feature>
<organism evidence="9 10">
    <name type="scientific">Marinimicrococcus flavescens</name>
    <dbReference type="NCBI Taxonomy" id="3031815"/>
    <lineage>
        <taxon>Bacteria</taxon>
        <taxon>Pseudomonadati</taxon>
        <taxon>Pseudomonadota</taxon>
        <taxon>Alphaproteobacteria</taxon>
        <taxon>Geminicoccales</taxon>
        <taxon>Geminicoccaceae</taxon>
        <taxon>Marinimicrococcus</taxon>
    </lineage>
</organism>
<feature type="transmembrane region" description="Helical" evidence="8">
    <location>
        <begin position="96"/>
        <end position="120"/>
    </location>
</feature>
<feature type="transmembrane region" description="Helical" evidence="8">
    <location>
        <begin position="61"/>
        <end position="84"/>
    </location>
</feature>
<evidence type="ECO:0000256" key="1">
    <source>
        <dbReference type="ARBA" id="ARBA00004651"/>
    </source>
</evidence>
<keyword evidence="4" id="KW-1003">Cell membrane</keyword>
<proteinExistence type="inferred from homology"/>
<name>A0AAP3UZ01_9PROT</name>
<dbReference type="AlphaFoldDB" id="A0AAP3UZ01"/>
<evidence type="ECO:0000256" key="7">
    <source>
        <dbReference type="ARBA" id="ARBA00023136"/>
    </source>
</evidence>
<keyword evidence="10" id="KW-1185">Reference proteome</keyword>
<feature type="transmembrane region" description="Helical" evidence="8">
    <location>
        <begin position="228"/>
        <end position="250"/>
    </location>
</feature>
<feature type="transmembrane region" description="Helical" evidence="8">
    <location>
        <begin position="289"/>
        <end position="311"/>
    </location>
</feature>
<dbReference type="PANTHER" id="PTHR36838">
    <property type="entry name" value="AUXIN EFFLUX CARRIER FAMILY PROTEIN"/>
    <property type="match status" value="1"/>
</dbReference>
<sequence length="314" mass="32674">MGILLDIVIPVFGLVGFGYAATFTRQFDERAARGLAVFVFQFALPVMLFRNMAVAELPQSAGAGLLLAYYAGTALVLATAILAARLLPGAVPGRAAILGFGSAYGNTVLLGIPLAITALGPEAGPPLYLIIAFHGMSFFTVITVLLELSRGTRENLRGLPLRTLKGLATNVILVSIVSGLLWQLLAGSLPPVIDRWAELIGRAALPCALFSMGASLRSYRIAGALGPALYVVLAKLVVHPLVVALFVLVLVPLPPLWAQVAIISAALPVGVNVYLFAGRYGVGEAETATAILLSTLLGVVSLSVVLALLGLGTR</sequence>
<dbReference type="RefSeq" id="WP_327787817.1">
    <property type="nucleotide sequence ID" value="NZ_JARGEQ010000016.1"/>
</dbReference>
<comment type="similarity">
    <text evidence="2">Belongs to the auxin efflux carrier (TC 2.A.69) family.</text>
</comment>
<feature type="transmembrane region" description="Helical" evidence="8">
    <location>
        <begin position="31"/>
        <end position="49"/>
    </location>
</feature>
<feature type="transmembrane region" description="Helical" evidence="8">
    <location>
        <begin position="6"/>
        <end position="24"/>
    </location>
</feature>
<evidence type="ECO:0000256" key="6">
    <source>
        <dbReference type="ARBA" id="ARBA00022989"/>
    </source>
</evidence>
<gene>
    <name evidence="9" type="ORF">PZ740_03265</name>
</gene>
<dbReference type="GO" id="GO:0055085">
    <property type="term" value="P:transmembrane transport"/>
    <property type="evidence" value="ECO:0007669"/>
    <property type="project" value="InterPro"/>
</dbReference>
<dbReference type="PANTHER" id="PTHR36838:SF3">
    <property type="entry name" value="TRANSPORTER AUXIN EFFLUX CARRIER EC FAMILY"/>
    <property type="match status" value="1"/>
</dbReference>
<evidence type="ECO:0000256" key="8">
    <source>
        <dbReference type="SAM" id="Phobius"/>
    </source>
</evidence>
<accession>A0AAP3UZ01</accession>
<keyword evidence="5 8" id="KW-0812">Transmembrane</keyword>
<dbReference type="Pfam" id="PF03547">
    <property type="entry name" value="Mem_trans"/>
    <property type="match status" value="1"/>
</dbReference>
<evidence type="ECO:0000313" key="10">
    <source>
        <dbReference type="Proteomes" id="UP001301140"/>
    </source>
</evidence>
<feature type="transmembrane region" description="Helical" evidence="8">
    <location>
        <begin position="167"/>
        <end position="187"/>
    </location>
</feature>
<dbReference type="Gene3D" id="1.20.1530.20">
    <property type="match status" value="1"/>
</dbReference>
<feature type="transmembrane region" description="Helical" evidence="8">
    <location>
        <begin position="256"/>
        <end position="277"/>
    </location>
</feature>
<evidence type="ECO:0000256" key="4">
    <source>
        <dbReference type="ARBA" id="ARBA00022475"/>
    </source>
</evidence>
<dbReference type="InterPro" id="IPR038770">
    <property type="entry name" value="Na+/solute_symporter_sf"/>
</dbReference>
<dbReference type="Proteomes" id="UP001301140">
    <property type="component" value="Unassembled WGS sequence"/>
</dbReference>
<comment type="subcellular location">
    <subcellularLocation>
        <location evidence="1">Cell membrane</location>
        <topology evidence="1">Multi-pass membrane protein</topology>
    </subcellularLocation>
</comment>
<keyword evidence="7 8" id="KW-0472">Membrane</keyword>
<dbReference type="InterPro" id="IPR004776">
    <property type="entry name" value="Mem_transp_PIN-like"/>
</dbReference>
<protein>
    <submittedName>
        <fullName evidence="9">AEC family transporter</fullName>
    </submittedName>
</protein>
<evidence type="ECO:0000256" key="3">
    <source>
        <dbReference type="ARBA" id="ARBA00022448"/>
    </source>
</evidence>
<evidence type="ECO:0000313" key="9">
    <source>
        <dbReference type="EMBL" id="MDF1585401.1"/>
    </source>
</evidence>
<keyword evidence="3" id="KW-0813">Transport</keyword>
<dbReference type="EMBL" id="JARGEQ010000016">
    <property type="protein sequence ID" value="MDF1585401.1"/>
    <property type="molecule type" value="Genomic_DNA"/>
</dbReference>
<keyword evidence="6 8" id="KW-1133">Transmembrane helix</keyword>
<evidence type="ECO:0000256" key="5">
    <source>
        <dbReference type="ARBA" id="ARBA00022692"/>
    </source>
</evidence>
<reference evidence="9 10" key="1">
    <citation type="submission" date="2023-03" db="EMBL/GenBank/DDBJ databases">
        <title>YIM 152171 draft genome.</title>
        <authorList>
            <person name="Yang Z."/>
        </authorList>
    </citation>
    <scope>NUCLEOTIDE SEQUENCE [LARGE SCALE GENOMIC DNA]</scope>
    <source>
        <strain evidence="9 10">YIM 152171</strain>
    </source>
</reference>
<feature type="transmembrane region" description="Helical" evidence="8">
    <location>
        <begin position="199"/>
        <end position="216"/>
    </location>
</feature>
<comment type="caution">
    <text evidence="9">The sequence shown here is derived from an EMBL/GenBank/DDBJ whole genome shotgun (WGS) entry which is preliminary data.</text>
</comment>